<feature type="compositionally biased region" description="Basic and acidic residues" evidence="6">
    <location>
        <begin position="34"/>
        <end position="43"/>
    </location>
</feature>
<keyword evidence="3" id="KW-0677">Repeat</keyword>
<keyword evidence="5" id="KW-0539">Nucleus</keyword>
<evidence type="ECO:0000313" key="8">
    <source>
        <dbReference type="Proteomes" id="UP001465976"/>
    </source>
</evidence>
<protein>
    <submittedName>
        <fullName evidence="7">Uncharacterized protein</fullName>
    </submittedName>
</protein>
<evidence type="ECO:0000256" key="3">
    <source>
        <dbReference type="ARBA" id="ARBA00022737"/>
    </source>
</evidence>
<feature type="compositionally biased region" description="Basic residues" evidence="6">
    <location>
        <begin position="17"/>
        <end position="33"/>
    </location>
</feature>
<proteinExistence type="predicted"/>
<feature type="compositionally biased region" description="Basic and acidic residues" evidence="6">
    <location>
        <begin position="309"/>
        <end position="320"/>
    </location>
</feature>
<dbReference type="PANTHER" id="PTHR15263">
    <property type="entry name" value="I-KAPPA-B-LIKE PROTEIN IKBL"/>
    <property type="match status" value="1"/>
</dbReference>
<organism evidence="7 8">
    <name type="scientific">Marasmius crinis-equi</name>
    <dbReference type="NCBI Taxonomy" id="585013"/>
    <lineage>
        <taxon>Eukaryota</taxon>
        <taxon>Fungi</taxon>
        <taxon>Dikarya</taxon>
        <taxon>Basidiomycota</taxon>
        <taxon>Agaricomycotina</taxon>
        <taxon>Agaricomycetes</taxon>
        <taxon>Agaricomycetidae</taxon>
        <taxon>Agaricales</taxon>
        <taxon>Marasmiineae</taxon>
        <taxon>Marasmiaceae</taxon>
        <taxon>Marasmius</taxon>
    </lineage>
</organism>
<comment type="caution">
    <text evidence="7">The sequence shown here is derived from an EMBL/GenBank/DDBJ whole genome shotgun (WGS) entry which is preliminary data.</text>
</comment>
<evidence type="ECO:0000256" key="6">
    <source>
        <dbReference type="SAM" id="MobiDB-lite"/>
    </source>
</evidence>
<feature type="compositionally biased region" description="Basic and acidic residues" evidence="6">
    <location>
        <begin position="184"/>
        <end position="231"/>
    </location>
</feature>
<evidence type="ECO:0000256" key="2">
    <source>
        <dbReference type="ARBA" id="ARBA00022553"/>
    </source>
</evidence>
<feature type="region of interest" description="Disordered" evidence="6">
    <location>
        <begin position="1"/>
        <end position="99"/>
    </location>
</feature>
<keyword evidence="8" id="KW-1185">Reference proteome</keyword>
<feature type="region of interest" description="Disordered" evidence="6">
    <location>
        <begin position="184"/>
        <end position="236"/>
    </location>
</feature>
<reference evidence="7 8" key="1">
    <citation type="submission" date="2024-02" db="EMBL/GenBank/DDBJ databases">
        <title>A draft genome for the cacao thread blight pathogen Marasmius crinis-equi.</title>
        <authorList>
            <person name="Cohen S.P."/>
            <person name="Baruah I.K."/>
            <person name="Amoako-Attah I."/>
            <person name="Bukari Y."/>
            <person name="Meinhardt L.W."/>
            <person name="Bailey B.A."/>
        </authorList>
    </citation>
    <scope>NUCLEOTIDE SEQUENCE [LARGE SCALE GENOMIC DNA]</scope>
    <source>
        <strain evidence="7 8">GH-76</strain>
    </source>
</reference>
<feature type="region of interest" description="Disordered" evidence="6">
    <location>
        <begin position="134"/>
        <end position="157"/>
    </location>
</feature>
<accession>A0ABR3F6V0</accession>
<feature type="compositionally biased region" description="Basic residues" evidence="6">
    <location>
        <begin position="44"/>
        <end position="56"/>
    </location>
</feature>
<evidence type="ECO:0000256" key="4">
    <source>
        <dbReference type="ARBA" id="ARBA00023043"/>
    </source>
</evidence>
<feature type="region of interest" description="Disordered" evidence="6">
    <location>
        <begin position="296"/>
        <end position="320"/>
    </location>
</feature>
<dbReference type="Proteomes" id="UP001465976">
    <property type="component" value="Unassembled WGS sequence"/>
</dbReference>
<evidence type="ECO:0000256" key="1">
    <source>
        <dbReference type="ARBA" id="ARBA00004123"/>
    </source>
</evidence>
<name>A0ABR3F6V0_9AGAR</name>
<sequence length="366" mass="42739">MPKLHLKRTPEEEAVRRLRKKEKKEKKASKRRRHDDLETDLRDSKRHRSSTSHNGRKWASDDEEDFIGPQPASSSSSSKHAQPDSFPSGAYKPDYEAIQAELEEQRFREKLSSAFDDDEGFDALEARLNSFAHVPKHWSGSGGQSGRAKPNYESDDFLKLDPMSLDEEDYVEWIRRGMYRKTHAQEYEEHKRAESERAQKRSREKAIKAETERLEREATDERKRKKQEKENRKRRQALQVYHDRWQTLLSVQSDPVEKVGFDDIPWPVFPTHQTRSDRCISLEDLSKDAISSFLFTSLSGPSPSTPDVDPEKGKKDRKDKLREAFLRFHPDKFEGRFMHRVQEAEKEKVRTGLASVVRALNDLMSS</sequence>
<evidence type="ECO:0000313" key="7">
    <source>
        <dbReference type="EMBL" id="KAL0570954.1"/>
    </source>
</evidence>
<keyword evidence="2" id="KW-0597">Phosphoprotein</keyword>
<dbReference type="InterPro" id="IPR038753">
    <property type="entry name" value="NFKBIL1"/>
</dbReference>
<keyword evidence="4" id="KW-0040">ANK repeat</keyword>
<dbReference type="EMBL" id="JBAHYK010000849">
    <property type="protein sequence ID" value="KAL0570954.1"/>
    <property type="molecule type" value="Genomic_DNA"/>
</dbReference>
<gene>
    <name evidence="7" type="ORF">V5O48_011011</name>
</gene>
<evidence type="ECO:0000256" key="5">
    <source>
        <dbReference type="ARBA" id="ARBA00023242"/>
    </source>
</evidence>
<comment type="subcellular location">
    <subcellularLocation>
        <location evidence="1">Nucleus</location>
    </subcellularLocation>
</comment>
<dbReference type="PANTHER" id="PTHR15263:SF1">
    <property type="entry name" value="NF-KAPPA-B INHIBITOR-LIKE PROTEIN 1"/>
    <property type="match status" value="1"/>
</dbReference>